<feature type="compositionally biased region" description="Basic and acidic residues" evidence="1">
    <location>
        <begin position="283"/>
        <end position="301"/>
    </location>
</feature>
<feature type="domain" description="MobA/VirD2-like nuclease" evidence="2">
    <location>
        <begin position="20"/>
        <end position="140"/>
    </location>
</feature>
<evidence type="ECO:0000313" key="4">
    <source>
        <dbReference type="Proteomes" id="UP001057381"/>
    </source>
</evidence>
<dbReference type="KEGG" id="mequ:KFV11_11595"/>
<evidence type="ECO:0000259" key="2">
    <source>
        <dbReference type="Pfam" id="PF03432"/>
    </source>
</evidence>
<keyword evidence="3" id="KW-0614">Plasmid</keyword>
<dbReference type="RefSeq" id="WP_367305193.1">
    <property type="nucleotide sequence ID" value="NZ_CP073813.1"/>
</dbReference>
<accession>A0A9Q9F2B7</accession>
<gene>
    <name evidence="3" type="ORF">KFV11_11595</name>
</gene>
<proteinExistence type="predicted"/>
<reference evidence="3" key="1">
    <citation type="submission" date="2021-04" db="EMBL/GenBank/DDBJ databases">
        <title>Complete Genome Sequences of Macrococcus spp. from dog and cattle.</title>
        <authorList>
            <person name="Schwendener S."/>
            <person name="Perreten V."/>
        </authorList>
    </citation>
    <scope>NUCLEOTIDE SEQUENCE</scope>
    <source>
        <strain evidence="3">Epi0143-OL</strain>
        <plasmid evidence="3">pEpi0143-OL-4</plasmid>
    </source>
</reference>
<evidence type="ECO:0000256" key="1">
    <source>
        <dbReference type="SAM" id="MobiDB-lite"/>
    </source>
</evidence>
<organism evidence="3 4">
    <name type="scientific">Macrococcus equipercicus</name>
    <dbReference type="NCBI Taxonomy" id="69967"/>
    <lineage>
        <taxon>Bacteria</taxon>
        <taxon>Bacillati</taxon>
        <taxon>Bacillota</taxon>
        <taxon>Bacilli</taxon>
        <taxon>Bacillales</taxon>
        <taxon>Staphylococcaceae</taxon>
        <taxon>Macrococcus</taxon>
    </lineage>
</organism>
<evidence type="ECO:0000313" key="3">
    <source>
        <dbReference type="EMBL" id="UTH14968.1"/>
    </source>
</evidence>
<feature type="compositionally biased region" description="Basic and acidic residues" evidence="1">
    <location>
        <begin position="243"/>
        <end position="271"/>
    </location>
</feature>
<protein>
    <submittedName>
        <fullName evidence="3">Relaxase/mobilization nuclease domain-containing protein</fullName>
    </submittedName>
</protein>
<dbReference type="AlphaFoldDB" id="A0A9Q9F2B7"/>
<name>A0A9Q9F2B7_9STAP</name>
<sequence>MATIKLGNTKQASRAINYAEKRAVVKMGYNCDVDYAKSSFKAVRGLYGKEEGIQAHLVIQSFKPGEVTPEQANEIGMELAKRIAPEHQVTIYTHDDTEHVHNHIVINSVNQETGNKYQSNRKQMMFIKEQSNELCHERGLSTIDFSKKAELSYTLAEQSIIRKGGVSWKDELREVIEAVRENAKDKKEFAEKLETFGIKFKETNKTVSYLHPEQNKFVRGKTLGNSYDKEALEHVFEKNRERSKWDEFEQDNEQRRTRRIEETKRLVERKNAGAGRGTGQQESENRSVGRQIDRSDYEFER</sequence>
<geneLocation type="plasmid" evidence="3 4">
    <name>pEpi0143-OL-4</name>
</geneLocation>
<feature type="region of interest" description="Disordered" evidence="1">
    <location>
        <begin position="243"/>
        <end position="301"/>
    </location>
</feature>
<dbReference type="InterPro" id="IPR005094">
    <property type="entry name" value="Endonuclease_MobA/VirD2"/>
</dbReference>
<dbReference type="EMBL" id="CP073813">
    <property type="protein sequence ID" value="UTH14968.1"/>
    <property type="molecule type" value="Genomic_DNA"/>
</dbReference>
<dbReference type="Pfam" id="PF03432">
    <property type="entry name" value="Relaxase"/>
    <property type="match status" value="1"/>
</dbReference>
<dbReference type="Proteomes" id="UP001057381">
    <property type="component" value="Plasmid pEpi0143-OL-4"/>
</dbReference>